<feature type="domain" description="Luciferase-like" evidence="5">
    <location>
        <begin position="6"/>
        <end position="256"/>
    </location>
</feature>
<dbReference type="EMBL" id="BNBT01000017">
    <property type="protein sequence ID" value="GHE48594.1"/>
    <property type="molecule type" value="Genomic_DNA"/>
</dbReference>
<dbReference type="NCBIfam" id="TIGR03619">
    <property type="entry name" value="F420_Rv2161c"/>
    <property type="match status" value="1"/>
</dbReference>
<dbReference type="AlphaFoldDB" id="A0A918ZEA9"/>
<dbReference type="GO" id="GO:0008726">
    <property type="term" value="F:alkanesulfonate monooxygenase activity"/>
    <property type="evidence" value="ECO:0007669"/>
    <property type="project" value="TreeGrafter"/>
</dbReference>
<gene>
    <name evidence="6" type="ORF">GCM10018785_17720</name>
</gene>
<dbReference type="SUPFAM" id="SSF51679">
    <property type="entry name" value="Bacterial luciferase-like"/>
    <property type="match status" value="1"/>
</dbReference>
<keyword evidence="4" id="KW-0503">Monooxygenase</keyword>
<sequence length="295" mass="31215">MLIGCDLPYYSDPGAVRAFAQAAEDIGYSYLAVHEHVLSMRSAPPAPLSPAPPGPSYECSTMLAFLSAVTSRIGLSTSMLLLPLRPAALAAKQAAEIDLLSGQRLRLGVALGRSGGEAAAHGVVPGDRGELIEEQVAVMRLLWTQPTVRYQGRHVRIPHAALDRRPGRSIPVWMGGGTLRSRGCPPPRAMRRIAALADGFTMSALLGLRPGRGAALVATLLDLVEEAGRDRSAFGIEARLPPRGRHPQAADAWRRAGATHLTVGAHPADGDVDDATARILAAFESLCASHRPPPH</sequence>
<organism evidence="6 7">
    <name type="scientific">Streptomyces longispororuber</name>
    <dbReference type="NCBI Taxonomy" id="68230"/>
    <lineage>
        <taxon>Bacteria</taxon>
        <taxon>Bacillati</taxon>
        <taxon>Actinomycetota</taxon>
        <taxon>Actinomycetes</taxon>
        <taxon>Kitasatosporales</taxon>
        <taxon>Streptomycetaceae</taxon>
        <taxon>Streptomyces</taxon>
    </lineage>
</organism>
<comment type="caution">
    <text evidence="6">The sequence shown here is derived from an EMBL/GenBank/DDBJ whole genome shotgun (WGS) entry which is preliminary data.</text>
</comment>
<dbReference type="Gene3D" id="3.20.20.30">
    <property type="entry name" value="Luciferase-like domain"/>
    <property type="match status" value="1"/>
</dbReference>
<evidence type="ECO:0000256" key="3">
    <source>
        <dbReference type="ARBA" id="ARBA00023002"/>
    </source>
</evidence>
<dbReference type="PANTHER" id="PTHR42847:SF4">
    <property type="entry name" value="ALKANESULFONATE MONOOXYGENASE-RELATED"/>
    <property type="match status" value="1"/>
</dbReference>
<evidence type="ECO:0000313" key="6">
    <source>
        <dbReference type="EMBL" id="GHE48594.1"/>
    </source>
</evidence>
<dbReference type="Pfam" id="PF00296">
    <property type="entry name" value="Bac_luciferase"/>
    <property type="match status" value="1"/>
</dbReference>
<dbReference type="InterPro" id="IPR011251">
    <property type="entry name" value="Luciferase-like_dom"/>
</dbReference>
<dbReference type="Proteomes" id="UP000608024">
    <property type="component" value="Unassembled WGS sequence"/>
</dbReference>
<evidence type="ECO:0000313" key="7">
    <source>
        <dbReference type="Proteomes" id="UP000608024"/>
    </source>
</evidence>
<name>A0A918ZEA9_9ACTN</name>
<reference evidence="6" key="2">
    <citation type="submission" date="2020-09" db="EMBL/GenBank/DDBJ databases">
        <authorList>
            <person name="Sun Q."/>
            <person name="Ohkuma M."/>
        </authorList>
    </citation>
    <scope>NUCLEOTIDE SEQUENCE</scope>
    <source>
        <strain evidence="6">JCM 4784</strain>
    </source>
</reference>
<protein>
    <recommendedName>
        <fullName evidence="5">Luciferase-like domain-containing protein</fullName>
    </recommendedName>
</protein>
<keyword evidence="7" id="KW-1185">Reference proteome</keyword>
<dbReference type="InterPro" id="IPR036661">
    <property type="entry name" value="Luciferase-like_sf"/>
</dbReference>
<keyword evidence="2" id="KW-0288">FMN</keyword>
<evidence type="ECO:0000256" key="1">
    <source>
        <dbReference type="ARBA" id="ARBA00022630"/>
    </source>
</evidence>
<evidence type="ECO:0000256" key="4">
    <source>
        <dbReference type="ARBA" id="ARBA00023033"/>
    </source>
</evidence>
<accession>A0A918ZEA9</accession>
<dbReference type="PANTHER" id="PTHR42847">
    <property type="entry name" value="ALKANESULFONATE MONOOXYGENASE"/>
    <property type="match status" value="1"/>
</dbReference>
<dbReference type="InterPro" id="IPR019921">
    <property type="entry name" value="Lucif-like_OxRdtase_Rv2161c"/>
</dbReference>
<evidence type="ECO:0000259" key="5">
    <source>
        <dbReference type="Pfam" id="PF00296"/>
    </source>
</evidence>
<reference evidence="6" key="1">
    <citation type="journal article" date="2014" name="Int. J. Syst. Evol. Microbiol.">
        <title>Complete genome sequence of Corynebacterium casei LMG S-19264T (=DSM 44701T), isolated from a smear-ripened cheese.</title>
        <authorList>
            <consortium name="US DOE Joint Genome Institute (JGI-PGF)"/>
            <person name="Walter F."/>
            <person name="Albersmeier A."/>
            <person name="Kalinowski J."/>
            <person name="Ruckert C."/>
        </authorList>
    </citation>
    <scope>NUCLEOTIDE SEQUENCE</scope>
    <source>
        <strain evidence="6">JCM 4784</strain>
    </source>
</reference>
<evidence type="ECO:0000256" key="2">
    <source>
        <dbReference type="ARBA" id="ARBA00022643"/>
    </source>
</evidence>
<keyword evidence="3" id="KW-0560">Oxidoreductase</keyword>
<proteinExistence type="predicted"/>
<dbReference type="InterPro" id="IPR050172">
    <property type="entry name" value="SsuD_RutA_monooxygenase"/>
</dbReference>
<keyword evidence="1" id="KW-0285">Flavoprotein</keyword>
<dbReference type="RefSeq" id="WP_190135284.1">
    <property type="nucleotide sequence ID" value="NZ_BNBT01000017.1"/>
</dbReference>
<dbReference type="GO" id="GO:0046306">
    <property type="term" value="P:alkanesulfonate catabolic process"/>
    <property type="evidence" value="ECO:0007669"/>
    <property type="project" value="TreeGrafter"/>
</dbReference>